<comment type="caution">
    <text evidence="4">The sequence shown here is derived from an EMBL/GenBank/DDBJ whole genome shotgun (WGS) entry which is preliminary data.</text>
</comment>
<feature type="domain" description="DUF4062" evidence="2">
    <location>
        <begin position="24"/>
        <end position="110"/>
    </location>
</feature>
<organism evidence="4 5">
    <name type="scientific">Adineta steineri</name>
    <dbReference type="NCBI Taxonomy" id="433720"/>
    <lineage>
        <taxon>Eukaryota</taxon>
        <taxon>Metazoa</taxon>
        <taxon>Spiralia</taxon>
        <taxon>Gnathifera</taxon>
        <taxon>Rotifera</taxon>
        <taxon>Eurotatoria</taxon>
        <taxon>Bdelloidea</taxon>
        <taxon>Adinetida</taxon>
        <taxon>Adinetidae</taxon>
        <taxon>Adineta</taxon>
    </lineage>
</organism>
<protein>
    <recommendedName>
        <fullName evidence="6">NACHT domain-containing protein</fullName>
    </recommendedName>
</protein>
<evidence type="ECO:0000313" key="3">
    <source>
        <dbReference type="EMBL" id="CAF1048561.1"/>
    </source>
</evidence>
<reference evidence="4" key="1">
    <citation type="submission" date="2021-02" db="EMBL/GenBank/DDBJ databases">
        <authorList>
            <person name="Nowell W R."/>
        </authorList>
    </citation>
    <scope>NUCLEOTIDE SEQUENCE</scope>
</reference>
<sequence length="1506" mass="177919">MEDQFVYRGRFNHIGDRKLNSTRLFFSSTFTDTTDERNGLIEHVYPRLREYCLTKYKIQFQYSDMRWGIQSEASDTHQTVDMCLQELDNCCRLSMATNCVILLSHRYGSRFAPACIPSRIFQHLLSKTEDKTLLTEMYRLDENYLDQKYFLQPIEKDNKEKWNESEKKLQIILRKAADRCYEQNLITKDERDEFHISVTAQEIYRALSNNKHEPRRILCFFRELVDIDELNSKFHDNEDKTESKQLLNDIKNLLQQSVDSSEIYTYKLQWKDENDRKKYLSKFFDDFYQAVQLQIDFHMEQNKSKQGNVLYNQIVEHAIQCNSLVQRFYDRPDVFEQIKTYITSSINYPCVLLGKSGTGKSSIMAQLVNEIPSWYSQPNNVSVIVRFLGATPSSSDIRRPLISIIEQICMIYHLNIPSHFDNVKEIFENVLLRIPKDENLILLLDSLDQLQTVDLIDLSKWLPEKFPLSSSNVKCIFSTISDIEVKIEIKKEKIDIYKQLKSIYKDGLQEIEIKPFDENTAQEVLHSWLKQDRRCLTTIQHGWLKPKFTQRHQIDPLFLSLLYDQTLTWHSYDEIPDKTFSDIQLTGDAIDYLYDQLCMKHGEILFRRSMIYLQLSGGLSEVEIEDILSLDDDVLQSVFVHYLPPRESFRLPSNLWIRIRNDMHKYLVEKDIDNVPCVYFYHRAFQKYEPRLDRYRRCLTEKSILEEIRLEYFANQYKTTFDMSYSPKLMKKYDILTTIIPVNRCLTQQQSLEDKNKKQYNLRRLHQLYLNISHYACGHHLTLFNLDFLSVLLLCGEYKITDFLDEFTMMNSQIIGETIFFFKQFEILLNILNQYPNNLTFELVYRLFPFRNQLYDLLYNLLEQCLIVCPLLLITDGERQQYLMKCSLSSNIIYPEISRHSLIIITDDNKFYQLTSRYRTTVNEFDIIYKKKVRQEKLVSGLHSFRYICCLTSNREMISMNTSTKELTMQIPCNHLISFIGYKKVLIISSSNHSLQIWNCAENSLLSEYDFNDDIIEDYIYKKNSKASLVIYYDKNPNEIYNDIDFLPLPKSVIYLSNSHSIACSVAFSGGLGNLLACIIKAKGIVDIYDWYYNKKEQKYVSHHLTHVQLDINIDYCVFDAEHPDGITLYCSDGKHLYKYNATMLSCLTASKHLVPSEIILQKPNIQLDQFLTYIDNDQNLKVFTLNDNYKLDFHLSIQSIKQYYFTKISSHILVISRKNLLSIYSLKTSKLLWITNEFEHRKLQIHSRQSSFILMCPQTKQIFEIDTKLFQIKILIQLPIGCLTSTLISEDRLFILSKDQMNLIEFNLINQTLIFQSSIQLNSSKIIHMDSVYDYLVFHTYNNQIYLWKKHNEGLKQLEETSHLIIKDDQLVLACTDNKKIILYDLKVKSRQIARLDDDAGECEVLCLSNINKSDNEQYLFIICSDRLLRMYRVSNGEQVVKLFINKDLYPFIGILNDHLLLKVANRLCIIKIMDRKSLPPRLSDIKCSLFEQKAWLNCHDLHFV</sequence>
<name>A0A815ASM4_9BILA</name>
<dbReference type="Proteomes" id="UP000663832">
    <property type="component" value="Unassembled WGS sequence"/>
</dbReference>
<dbReference type="InterPro" id="IPR052752">
    <property type="entry name" value="NACHT-WD_repeat"/>
</dbReference>
<dbReference type="InterPro" id="IPR027417">
    <property type="entry name" value="P-loop_NTPase"/>
</dbReference>
<dbReference type="Gene3D" id="3.40.50.300">
    <property type="entry name" value="P-loop containing nucleotide triphosphate hydrolases"/>
    <property type="match status" value="1"/>
</dbReference>
<dbReference type="Proteomes" id="UP000663877">
    <property type="component" value="Unassembled WGS sequence"/>
</dbReference>
<evidence type="ECO:0000259" key="1">
    <source>
        <dbReference type="Pfam" id="PF05729"/>
    </source>
</evidence>
<dbReference type="SUPFAM" id="SSF52540">
    <property type="entry name" value="P-loop containing nucleoside triphosphate hydrolases"/>
    <property type="match status" value="1"/>
</dbReference>
<keyword evidence="5" id="KW-1185">Reference proteome</keyword>
<dbReference type="SUPFAM" id="SSF69322">
    <property type="entry name" value="Tricorn protease domain 2"/>
    <property type="match status" value="1"/>
</dbReference>
<dbReference type="OrthoDB" id="10046690at2759"/>
<dbReference type="SUPFAM" id="SSF50978">
    <property type="entry name" value="WD40 repeat-like"/>
    <property type="match status" value="1"/>
</dbReference>
<dbReference type="Pfam" id="PF13271">
    <property type="entry name" value="DUF4062"/>
    <property type="match status" value="1"/>
</dbReference>
<evidence type="ECO:0008006" key="6">
    <source>
        <dbReference type="Google" id="ProtNLM"/>
    </source>
</evidence>
<dbReference type="EMBL" id="CAJNOI010000094">
    <property type="protein sequence ID" value="CAF1048561.1"/>
    <property type="molecule type" value="Genomic_DNA"/>
</dbReference>
<dbReference type="EMBL" id="CAJNOM010000230">
    <property type="protein sequence ID" value="CAF1260737.1"/>
    <property type="molecule type" value="Genomic_DNA"/>
</dbReference>
<accession>A0A815ASM4</accession>
<evidence type="ECO:0000313" key="5">
    <source>
        <dbReference type="Proteomes" id="UP000663832"/>
    </source>
</evidence>
<evidence type="ECO:0000313" key="4">
    <source>
        <dbReference type="EMBL" id="CAF1260737.1"/>
    </source>
</evidence>
<dbReference type="InterPro" id="IPR036322">
    <property type="entry name" value="WD40_repeat_dom_sf"/>
</dbReference>
<dbReference type="InterPro" id="IPR015943">
    <property type="entry name" value="WD40/YVTN_repeat-like_dom_sf"/>
</dbReference>
<gene>
    <name evidence="3" type="ORF">BJG266_LOCUS18479</name>
    <name evidence="4" type="ORF">QVE165_LOCUS29036</name>
</gene>
<dbReference type="PANTHER" id="PTHR19871">
    <property type="entry name" value="BETA TRANSDUCIN-RELATED PROTEIN"/>
    <property type="match status" value="1"/>
</dbReference>
<evidence type="ECO:0000259" key="2">
    <source>
        <dbReference type="Pfam" id="PF13271"/>
    </source>
</evidence>
<dbReference type="Gene3D" id="2.130.10.10">
    <property type="entry name" value="YVTN repeat-like/Quinoprotein amine dehydrogenase"/>
    <property type="match status" value="2"/>
</dbReference>
<proteinExistence type="predicted"/>
<dbReference type="InterPro" id="IPR025139">
    <property type="entry name" value="DUF4062"/>
</dbReference>
<feature type="domain" description="NACHT" evidence="1">
    <location>
        <begin position="349"/>
        <end position="531"/>
    </location>
</feature>
<dbReference type="Pfam" id="PF05729">
    <property type="entry name" value="NACHT"/>
    <property type="match status" value="1"/>
</dbReference>
<dbReference type="PANTHER" id="PTHR19871:SF14">
    <property type="entry name" value="DUF4062 DOMAIN-CONTAINING PROTEIN"/>
    <property type="match status" value="1"/>
</dbReference>
<dbReference type="InterPro" id="IPR007111">
    <property type="entry name" value="NACHT_NTPase"/>
</dbReference>